<gene>
    <name evidence="1" type="ORF">CYNAS_LOCUS8512</name>
</gene>
<dbReference type="AlphaFoldDB" id="A0AA36GQU2"/>
<keyword evidence="2" id="KW-1185">Reference proteome</keyword>
<sequence>MDIKAYFKTPFGSSAYSVENDVRLVLRAFCDCDRHREIAGIVWNFGNTFFSRKHTELVFDYIETENDQTCCIVVTENGKTTTSFPFLLKTIHAVQGDTGRTIECVVSGTTIENGSSAVLWVERPNGSVWSVVGSITGNTISFDIPSGGAFTQIGTAKAQAKITYVDTVTSTFEFVIEVHENISGTPTQEDESWRDQLTASLQGQIGTLDGKINNVEAELLDIVNPITEYLSDKKIASKVINASTSAVVTCEQTGVALVAFAGNASTSALWLLRVTGSPTCYAAKLVNNGNHTETHVSADRSFTINGGSTVIFTLIPINGTWTME</sequence>
<name>A0AA36GQU2_CYLNA</name>
<evidence type="ECO:0000313" key="2">
    <source>
        <dbReference type="Proteomes" id="UP001176961"/>
    </source>
</evidence>
<organism evidence="1 2">
    <name type="scientific">Cylicocyclus nassatus</name>
    <name type="common">Nematode worm</name>
    <dbReference type="NCBI Taxonomy" id="53992"/>
    <lineage>
        <taxon>Eukaryota</taxon>
        <taxon>Metazoa</taxon>
        <taxon>Ecdysozoa</taxon>
        <taxon>Nematoda</taxon>
        <taxon>Chromadorea</taxon>
        <taxon>Rhabditida</taxon>
        <taxon>Rhabditina</taxon>
        <taxon>Rhabditomorpha</taxon>
        <taxon>Strongyloidea</taxon>
        <taxon>Strongylidae</taxon>
        <taxon>Cylicocyclus</taxon>
    </lineage>
</organism>
<evidence type="ECO:0000313" key="1">
    <source>
        <dbReference type="EMBL" id="CAJ0596529.1"/>
    </source>
</evidence>
<accession>A0AA36GQU2</accession>
<comment type="caution">
    <text evidence="1">The sequence shown here is derived from an EMBL/GenBank/DDBJ whole genome shotgun (WGS) entry which is preliminary data.</text>
</comment>
<protein>
    <recommendedName>
        <fullName evidence="3">BppU N-terminal domain-containing protein</fullName>
    </recommendedName>
</protein>
<dbReference type="Proteomes" id="UP001176961">
    <property type="component" value="Unassembled WGS sequence"/>
</dbReference>
<proteinExistence type="predicted"/>
<evidence type="ECO:0008006" key="3">
    <source>
        <dbReference type="Google" id="ProtNLM"/>
    </source>
</evidence>
<reference evidence="1" key="1">
    <citation type="submission" date="2023-07" db="EMBL/GenBank/DDBJ databases">
        <authorList>
            <consortium name="CYATHOMIX"/>
        </authorList>
    </citation>
    <scope>NUCLEOTIDE SEQUENCE</scope>
    <source>
        <strain evidence="1">N/A</strain>
    </source>
</reference>
<dbReference type="EMBL" id="CATQJL010000200">
    <property type="protein sequence ID" value="CAJ0596529.1"/>
    <property type="molecule type" value="Genomic_DNA"/>
</dbReference>